<keyword evidence="8 11" id="KW-0378">Hydrolase</keyword>
<dbReference type="Pfam" id="PF22679">
    <property type="entry name" value="T1R_D3-like"/>
    <property type="match status" value="1"/>
</dbReference>
<protein>
    <recommendedName>
        <fullName evidence="11">Type I restriction enzyme endonuclease subunit</fullName>
        <shortName evidence="11">R protein</shortName>
        <ecNumber evidence="11">3.1.21.3</ecNumber>
    </recommendedName>
    <alternativeName>
        <fullName evidence="11">Type-1 restriction enzyme R protein</fullName>
    </alternativeName>
</protein>
<dbReference type="InterPro" id="IPR004473">
    <property type="entry name" value="Restrct_endonuc_typeI_HsdR"/>
</dbReference>
<keyword evidence="5 11" id="KW-0547">Nucleotide-binding</keyword>
<accession>A0A2N9K9P1</accession>
<name>A0A2N9K9P1_9LACO</name>
<dbReference type="PROSITE" id="PS51192">
    <property type="entry name" value="HELICASE_ATP_BIND_1"/>
    <property type="match status" value="1"/>
</dbReference>
<evidence type="ECO:0000313" key="13">
    <source>
        <dbReference type="EMBL" id="SPD91512.1"/>
    </source>
</evidence>
<evidence type="ECO:0000313" key="16">
    <source>
        <dbReference type="Proteomes" id="UP000239237"/>
    </source>
</evidence>
<keyword evidence="7" id="KW-0255">Endonuclease</keyword>
<dbReference type="InterPro" id="IPR014001">
    <property type="entry name" value="Helicase_ATP-bd"/>
</dbReference>
<dbReference type="InterPro" id="IPR051268">
    <property type="entry name" value="Type-I_R_enzyme_R_subunit"/>
</dbReference>
<dbReference type="GO" id="GO:0005524">
    <property type="term" value="F:ATP binding"/>
    <property type="evidence" value="ECO:0007669"/>
    <property type="project" value="UniProtKB-KW"/>
</dbReference>
<evidence type="ECO:0000256" key="3">
    <source>
        <dbReference type="ARBA" id="ARBA00011296"/>
    </source>
</evidence>
<dbReference type="SMART" id="SM00487">
    <property type="entry name" value="DEXDc"/>
    <property type="match status" value="1"/>
</dbReference>
<evidence type="ECO:0000256" key="5">
    <source>
        <dbReference type="ARBA" id="ARBA00022741"/>
    </source>
</evidence>
<dbReference type="Proteomes" id="UP000239237">
    <property type="component" value="Unassembled WGS sequence"/>
</dbReference>
<dbReference type="NCBIfam" id="TIGR00348">
    <property type="entry name" value="hsdR"/>
    <property type="match status" value="1"/>
</dbReference>
<dbReference type="GO" id="GO:0009307">
    <property type="term" value="P:DNA restriction-modification system"/>
    <property type="evidence" value="ECO:0007669"/>
    <property type="project" value="UniProtKB-KW"/>
</dbReference>
<dbReference type="CDD" id="cd22332">
    <property type="entry name" value="HsdR_N"/>
    <property type="match status" value="1"/>
</dbReference>
<dbReference type="CDD" id="cd18800">
    <property type="entry name" value="SF2_C_EcoR124I-like"/>
    <property type="match status" value="1"/>
</dbReference>
<evidence type="ECO:0000256" key="8">
    <source>
        <dbReference type="ARBA" id="ARBA00022801"/>
    </source>
</evidence>
<evidence type="ECO:0000256" key="7">
    <source>
        <dbReference type="ARBA" id="ARBA00022759"/>
    </source>
</evidence>
<dbReference type="InterPro" id="IPR040980">
    <property type="entry name" value="SWI2_SNF2"/>
</dbReference>
<dbReference type="EMBL" id="OKQR01000001">
    <property type="protein sequence ID" value="SPD91512.1"/>
    <property type="molecule type" value="Genomic_DNA"/>
</dbReference>
<evidence type="ECO:0000256" key="11">
    <source>
        <dbReference type="RuleBase" id="RU364115"/>
    </source>
</evidence>
<comment type="function">
    <text evidence="11">Subunit R is required for both nuclease and ATPase activities, but not for modification.</text>
</comment>
<dbReference type="Pfam" id="PF18766">
    <property type="entry name" value="SWI2_SNF2"/>
    <property type="match status" value="1"/>
</dbReference>
<dbReference type="RefSeq" id="WP_105299610.1">
    <property type="nucleotide sequence ID" value="NZ_OKQR01000001.1"/>
</dbReference>
<evidence type="ECO:0000259" key="12">
    <source>
        <dbReference type="PROSITE" id="PS51192"/>
    </source>
</evidence>
<keyword evidence="4" id="KW-0540">Nuclease</keyword>
<evidence type="ECO:0000256" key="9">
    <source>
        <dbReference type="ARBA" id="ARBA00022840"/>
    </source>
</evidence>
<keyword evidence="16" id="KW-1185">Reference proteome</keyword>
<dbReference type="InterPro" id="IPR007409">
    <property type="entry name" value="Restrct_endonuc_type1_HsdR_N"/>
</dbReference>
<evidence type="ECO:0000313" key="15">
    <source>
        <dbReference type="Proteomes" id="UP000237923"/>
    </source>
</evidence>
<reference evidence="13 16" key="1">
    <citation type="submission" date="2018-02" db="EMBL/GenBank/DDBJ databases">
        <authorList>
            <person name="Rodrigo-Torres L."/>
            <person name="Arahal R. D."/>
            <person name="Lucena T."/>
        </authorList>
    </citation>
    <scope>NUCLEOTIDE SEQUENCE [LARGE SCALE GENOMIC DNA]</scope>
    <source>
        <strain evidence="13 16">CECT 8486</strain>
    </source>
</reference>
<keyword evidence="10 11" id="KW-0238">DNA-binding</keyword>
<evidence type="ECO:0000256" key="1">
    <source>
        <dbReference type="ARBA" id="ARBA00000851"/>
    </source>
</evidence>
<evidence type="ECO:0000256" key="2">
    <source>
        <dbReference type="ARBA" id="ARBA00008598"/>
    </source>
</evidence>
<comment type="subunit">
    <text evidence="3 11">The type I restriction/modification system is composed of three polypeptides R, M and S.</text>
</comment>
<evidence type="ECO:0000313" key="14">
    <source>
        <dbReference type="EMBL" id="SPE06737.1"/>
    </source>
</evidence>
<dbReference type="Gene3D" id="3.40.50.300">
    <property type="entry name" value="P-loop containing nucleotide triphosphate hydrolases"/>
    <property type="match status" value="2"/>
</dbReference>
<dbReference type="EMBL" id="OKQU01000001">
    <property type="protein sequence ID" value="SPE06737.1"/>
    <property type="molecule type" value="Genomic_DNA"/>
</dbReference>
<comment type="similarity">
    <text evidence="2 11">Belongs to the HsdR family.</text>
</comment>
<organism evidence="14 15">
    <name type="scientific">Leuconostoc suionicum</name>
    <dbReference type="NCBI Taxonomy" id="1511761"/>
    <lineage>
        <taxon>Bacteria</taxon>
        <taxon>Bacillati</taxon>
        <taxon>Bacillota</taxon>
        <taxon>Bacilli</taxon>
        <taxon>Lactobacillales</taxon>
        <taxon>Lactobacillaceae</taxon>
        <taxon>Leuconostoc</taxon>
    </lineage>
</organism>
<dbReference type="SUPFAM" id="SSF52540">
    <property type="entry name" value="P-loop containing nucleoside triphosphate hydrolases"/>
    <property type="match status" value="2"/>
</dbReference>
<dbReference type="InterPro" id="IPR027417">
    <property type="entry name" value="P-loop_NTPase"/>
</dbReference>
<comment type="catalytic activity">
    <reaction evidence="1 11">
        <text>Endonucleolytic cleavage of DNA to give random double-stranded fragments with terminal 5'-phosphates, ATP is simultaneously hydrolyzed.</text>
        <dbReference type="EC" id="3.1.21.3"/>
    </reaction>
</comment>
<sequence length="1025" mass="118131">MSSELSIENQFIHILSEKENQWRFRSDLKTEADLWSNFRNHLNRLNTAVLEGLALTNTEFERVRVELLRLTSSPFLASQWLRGENGVAQILLERESGEKISLEAFRNKDIAGGTSTYEVVHQIVPDTERSTRGDVTLLINGLPIIHVELKKESAKDGYMQAYHQIQRYAQDGFFNGIYATTQLFVVSNRVDTRYFARPSEDTDTAYQRMTKFLFNWRTEDNVPVPDLFDFARIVLRIPDAHELISQYTILVDDQKSQKFLMVLRPYQIHAIRKIKRQAALHEGGFIWHATGSGKTITSFVATKLLAQNAIGVDRTIMVVDRTDLDAQTQDEFTKFASEYHTGQTSGTSINNTLIVGIQNKKQLTRQLLSKKNNNTIMITTIQKLSAAMRSAKDESKQQNGHNQFDKLRQEHIVFIVDEAHRAVSDEEMRNIKKILPNSTWFGLTGTPIFEENQKQENGTYARTTEQQYGPLLHAYTTKNAMDDQAVLGFQVEYHALLPEGDQEEIIARLNHDQVPDELLAQERLLPTDIYETDQHIQTMLHKIFDRRSVIKKFKVQNGYPTMSGILTTHSIAQAKRIYHTLKEMKASGTLMTGRHFDERHQLIDPDFPRVAITFSTNPDQQDKNSTDDELLGIMSDYAKQFDTTIYTDEKSYNQNINKRLARKEKQYQSDGQWLDLVIVVDRLLTGFDSPTIQTLYIDREMKYQKLLQAFSRTNRIYAGKDAGMIVTFRKPETMKQNVQDTFRLFSNEKQNFEVLVPKEYAEVRTEFDDLVNQYLQAEVALEENPGHLPSMIAQVKAYQKLAHNFKILKSYDDYEEEADDLTPITSQLPSFQGKAENLKAAIKDEIEENDDDTIDLEQLLSDIVFSSTQNATHKEQVDSFYINQLLKAIQDKEVGAIEKFDQEIKSKDPLVQPMYQDLKEQLLQTSDNIDVIASKETAIQAKIQAITQKQAQEFGLSLELLKSAVNEYQADKQVIPYLSDLLATMTLSRNEFEAKTGEKYRNRTTIIEQSLRERFDLIQKWKEEL</sequence>
<dbReference type="PANTHER" id="PTHR30195">
    <property type="entry name" value="TYPE I SITE-SPECIFIC DEOXYRIBONUCLEASE PROTEIN SUBUNIT M AND R"/>
    <property type="match status" value="1"/>
</dbReference>
<dbReference type="InterPro" id="IPR055180">
    <property type="entry name" value="HsdR_RecA-like_helicase_dom_2"/>
</dbReference>
<feature type="domain" description="Helicase ATP-binding" evidence="12">
    <location>
        <begin position="275"/>
        <end position="465"/>
    </location>
</feature>
<proteinExistence type="inferred from homology"/>
<dbReference type="GO" id="GO:0009035">
    <property type="term" value="F:type I site-specific deoxyribonuclease activity"/>
    <property type="evidence" value="ECO:0007669"/>
    <property type="project" value="UniProtKB-EC"/>
</dbReference>
<dbReference type="Gene3D" id="3.90.1570.50">
    <property type="match status" value="1"/>
</dbReference>
<evidence type="ECO:0000256" key="4">
    <source>
        <dbReference type="ARBA" id="ARBA00022722"/>
    </source>
</evidence>
<dbReference type="Pfam" id="PF04313">
    <property type="entry name" value="HSDR_N"/>
    <property type="match status" value="1"/>
</dbReference>
<keyword evidence="6 11" id="KW-0680">Restriction system</keyword>
<evidence type="ECO:0000256" key="6">
    <source>
        <dbReference type="ARBA" id="ARBA00022747"/>
    </source>
</evidence>
<dbReference type="EC" id="3.1.21.3" evidence="11"/>
<reference evidence="14 15" key="2">
    <citation type="submission" date="2018-02" db="EMBL/GenBank/DDBJ databases">
        <authorList>
            <person name="Cohen D.B."/>
            <person name="Kent A.D."/>
        </authorList>
    </citation>
    <scope>NUCLEOTIDE SEQUENCE [LARGE SCALE GENOMIC DNA]</scope>
    <source>
        <strain evidence="14 15">CECT 9216</strain>
    </source>
</reference>
<dbReference type="AlphaFoldDB" id="A0A2N9K9P1"/>
<dbReference type="Proteomes" id="UP000237923">
    <property type="component" value="Unassembled WGS sequence"/>
</dbReference>
<evidence type="ECO:0000256" key="10">
    <source>
        <dbReference type="ARBA" id="ARBA00023125"/>
    </source>
</evidence>
<dbReference type="PANTHER" id="PTHR30195:SF16">
    <property type="entry name" value="TYPE I RESTRICTION ENZYME ENDONUCLEASE SUBUNIT"/>
    <property type="match status" value="1"/>
</dbReference>
<keyword evidence="9 11" id="KW-0067">ATP-binding</keyword>
<gene>
    <name evidence="14" type="primary">hsdR_2</name>
    <name evidence="13" type="ORF">LES8486_00492</name>
    <name evidence="14" type="ORF">LES9216_00639</name>
</gene>
<dbReference type="GO" id="GO:0003677">
    <property type="term" value="F:DNA binding"/>
    <property type="evidence" value="ECO:0007669"/>
    <property type="project" value="UniProtKB-KW"/>
</dbReference>